<dbReference type="Proteomes" id="UP000627781">
    <property type="component" value="Unassembled WGS sequence"/>
</dbReference>
<reference evidence="2 3" key="1">
    <citation type="submission" date="2020-08" db="EMBL/GenBank/DDBJ databases">
        <title>A Genomic Blueprint of the Chicken Gut Microbiome.</title>
        <authorList>
            <person name="Gilroy R."/>
            <person name="Ravi A."/>
            <person name="Getino M."/>
            <person name="Pursley I."/>
            <person name="Horton D.L."/>
            <person name="Alikhan N.-F."/>
            <person name="Baker D."/>
            <person name="Gharbi K."/>
            <person name="Hall N."/>
            <person name="Watson M."/>
            <person name="Adriaenssens E.M."/>
            <person name="Foster-Nyarko E."/>
            <person name="Jarju S."/>
            <person name="Secka A."/>
            <person name="Antonio M."/>
            <person name="Oren A."/>
            <person name="Chaudhuri R."/>
            <person name="La Ragione R.M."/>
            <person name="Hildebrand F."/>
            <person name="Pallen M.J."/>
        </authorList>
    </citation>
    <scope>NUCLEOTIDE SEQUENCE [LARGE SCALE GENOMIC DNA]</scope>
    <source>
        <strain evidence="2 3">Sa3CVN1</strain>
    </source>
</reference>
<evidence type="ECO:0000313" key="2">
    <source>
        <dbReference type="EMBL" id="MBD7909990.1"/>
    </source>
</evidence>
<keyword evidence="1" id="KW-0812">Transmembrane</keyword>
<proteinExistence type="predicted"/>
<evidence type="ECO:0000313" key="3">
    <source>
        <dbReference type="Proteomes" id="UP000627781"/>
    </source>
</evidence>
<name>A0ABR8PPA0_9CLOT</name>
<keyword evidence="3" id="KW-1185">Reference proteome</keyword>
<feature type="transmembrane region" description="Helical" evidence="1">
    <location>
        <begin position="158"/>
        <end position="183"/>
    </location>
</feature>
<organism evidence="2 3">
    <name type="scientific">Clostridium cibarium</name>
    <dbReference type="NCBI Taxonomy" id="2762247"/>
    <lineage>
        <taxon>Bacteria</taxon>
        <taxon>Bacillati</taxon>
        <taxon>Bacillota</taxon>
        <taxon>Clostridia</taxon>
        <taxon>Eubacteriales</taxon>
        <taxon>Clostridiaceae</taxon>
        <taxon>Clostridium</taxon>
    </lineage>
</organism>
<dbReference type="EMBL" id="JACSRA010000002">
    <property type="protein sequence ID" value="MBD7909990.1"/>
    <property type="molecule type" value="Genomic_DNA"/>
</dbReference>
<keyword evidence="1" id="KW-0472">Membrane</keyword>
<protein>
    <submittedName>
        <fullName evidence="2">DUF2953 domain-containing protein</fullName>
    </submittedName>
</protein>
<keyword evidence="1" id="KW-1133">Transmembrane helix</keyword>
<comment type="caution">
    <text evidence="2">The sequence shown here is derived from an EMBL/GenBank/DDBJ whole genome shotgun (WGS) entry which is preliminary data.</text>
</comment>
<dbReference type="InterPro" id="IPR021338">
    <property type="entry name" value="DUF2953"/>
</dbReference>
<gene>
    <name evidence="2" type="ORF">H9661_01360</name>
</gene>
<dbReference type="RefSeq" id="WP_191767519.1">
    <property type="nucleotide sequence ID" value="NZ_JACSRA010000002.1"/>
</dbReference>
<feature type="transmembrane region" description="Helical" evidence="1">
    <location>
        <begin position="114"/>
        <end position="137"/>
    </location>
</feature>
<dbReference type="Pfam" id="PF11167">
    <property type="entry name" value="DUF2953"/>
    <property type="match status" value="1"/>
</dbReference>
<evidence type="ECO:0000256" key="1">
    <source>
        <dbReference type="SAM" id="Phobius"/>
    </source>
</evidence>
<sequence>MKLFLFIIFLILFVPIPIKIHILFSKENYYIKIYNLSLIKKEKKAKKSSNKVKPEQKDNNAENKTKNAKNTFLNGLSIDKVLTIIKEFKKSTFKPSLKIHGYFNYSIGDAAKTAILYGILSTYSPLLSWFFSIIFKIKKFGFNINPIFKDEIIAEIKLTSIITLSIAQIIYMGILFIKVILFIKEDELKGGKI</sequence>
<accession>A0ABR8PPA0</accession>